<protein>
    <submittedName>
        <fullName evidence="1">Uncharacterized protein</fullName>
    </submittedName>
</protein>
<dbReference type="EMBL" id="JAULSW010000007">
    <property type="protein sequence ID" value="KAK3374910.1"/>
    <property type="molecule type" value="Genomic_DNA"/>
</dbReference>
<evidence type="ECO:0000313" key="1">
    <source>
        <dbReference type="EMBL" id="KAK3374910.1"/>
    </source>
</evidence>
<dbReference type="Proteomes" id="UP001285441">
    <property type="component" value="Unassembled WGS sequence"/>
</dbReference>
<comment type="caution">
    <text evidence="1">The sequence shown here is derived from an EMBL/GenBank/DDBJ whole genome shotgun (WGS) entry which is preliminary data.</text>
</comment>
<keyword evidence="2" id="KW-1185">Reference proteome</keyword>
<organism evidence="1 2">
    <name type="scientific">Podospora didyma</name>
    <dbReference type="NCBI Taxonomy" id="330526"/>
    <lineage>
        <taxon>Eukaryota</taxon>
        <taxon>Fungi</taxon>
        <taxon>Dikarya</taxon>
        <taxon>Ascomycota</taxon>
        <taxon>Pezizomycotina</taxon>
        <taxon>Sordariomycetes</taxon>
        <taxon>Sordariomycetidae</taxon>
        <taxon>Sordariales</taxon>
        <taxon>Podosporaceae</taxon>
        <taxon>Podospora</taxon>
    </lineage>
</organism>
<accession>A0AAE0N978</accession>
<evidence type="ECO:0000313" key="2">
    <source>
        <dbReference type="Proteomes" id="UP001285441"/>
    </source>
</evidence>
<proteinExistence type="predicted"/>
<sequence length="90" mass="10761">MIWRCHPTFYVWGFLPGMRCGGQPLEWWEKMKTEGESERRVLIPRNCSLVRYAFCIKGSRSRTLLEDRGEKRHQLSNHSSFVFKPYFPAH</sequence>
<reference evidence="1" key="1">
    <citation type="journal article" date="2023" name="Mol. Phylogenet. Evol.">
        <title>Genome-scale phylogeny and comparative genomics of the fungal order Sordariales.</title>
        <authorList>
            <person name="Hensen N."/>
            <person name="Bonometti L."/>
            <person name="Westerberg I."/>
            <person name="Brannstrom I.O."/>
            <person name="Guillou S."/>
            <person name="Cros-Aarteil S."/>
            <person name="Calhoun S."/>
            <person name="Haridas S."/>
            <person name="Kuo A."/>
            <person name="Mondo S."/>
            <person name="Pangilinan J."/>
            <person name="Riley R."/>
            <person name="LaButti K."/>
            <person name="Andreopoulos B."/>
            <person name="Lipzen A."/>
            <person name="Chen C."/>
            <person name="Yan M."/>
            <person name="Daum C."/>
            <person name="Ng V."/>
            <person name="Clum A."/>
            <person name="Steindorff A."/>
            <person name="Ohm R.A."/>
            <person name="Martin F."/>
            <person name="Silar P."/>
            <person name="Natvig D.O."/>
            <person name="Lalanne C."/>
            <person name="Gautier V."/>
            <person name="Ament-Velasquez S.L."/>
            <person name="Kruys A."/>
            <person name="Hutchinson M.I."/>
            <person name="Powell A.J."/>
            <person name="Barry K."/>
            <person name="Miller A.N."/>
            <person name="Grigoriev I.V."/>
            <person name="Debuchy R."/>
            <person name="Gladieux P."/>
            <person name="Hiltunen Thoren M."/>
            <person name="Johannesson H."/>
        </authorList>
    </citation>
    <scope>NUCLEOTIDE SEQUENCE</scope>
    <source>
        <strain evidence="1">CBS 232.78</strain>
    </source>
</reference>
<name>A0AAE0N978_9PEZI</name>
<reference evidence="1" key="2">
    <citation type="submission" date="2023-06" db="EMBL/GenBank/DDBJ databases">
        <authorList>
            <consortium name="Lawrence Berkeley National Laboratory"/>
            <person name="Haridas S."/>
            <person name="Hensen N."/>
            <person name="Bonometti L."/>
            <person name="Westerberg I."/>
            <person name="Brannstrom I.O."/>
            <person name="Guillou S."/>
            <person name="Cros-Aarteil S."/>
            <person name="Calhoun S."/>
            <person name="Kuo A."/>
            <person name="Mondo S."/>
            <person name="Pangilinan J."/>
            <person name="Riley R."/>
            <person name="LaButti K."/>
            <person name="Andreopoulos B."/>
            <person name="Lipzen A."/>
            <person name="Chen C."/>
            <person name="Yanf M."/>
            <person name="Daum C."/>
            <person name="Ng V."/>
            <person name="Clum A."/>
            <person name="Steindorff A."/>
            <person name="Ohm R."/>
            <person name="Martin F."/>
            <person name="Silar P."/>
            <person name="Natvig D."/>
            <person name="Lalanne C."/>
            <person name="Gautier V."/>
            <person name="Ament-velasquez S.L."/>
            <person name="Kruys A."/>
            <person name="Hutchinson M.I."/>
            <person name="Powell A.J."/>
            <person name="Barry K."/>
            <person name="Miller A.N."/>
            <person name="Grigoriev I.V."/>
            <person name="Debuchy R."/>
            <person name="Gladieux P."/>
            <person name="Thoren M.H."/>
            <person name="Johannesson H."/>
        </authorList>
    </citation>
    <scope>NUCLEOTIDE SEQUENCE</scope>
    <source>
        <strain evidence="1">CBS 232.78</strain>
    </source>
</reference>
<gene>
    <name evidence="1" type="ORF">B0H63DRAFT_260251</name>
</gene>
<dbReference type="AlphaFoldDB" id="A0AAE0N978"/>